<dbReference type="STRING" id="1346330.M472_15415"/>
<evidence type="ECO:0008006" key="3">
    <source>
        <dbReference type="Google" id="ProtNLM"/>
    </source>
</evidence>
<dbReference type="eggNOG" id="COG1629">
    <property type="taxonomic scope" value="Bacteria"/>
</dbReference>
<keyword evidence="2" id="KW-1185">Reference proteome</keyword>
<evidence type="ECO:0000313" key="2">
    <source>
        <dbReference type="Proteomes" id="UP000016584"/>
    </source>
</evidence>
<dbReference type="EMBL" id="ATDL01000009">
    <property type="protein sequence ID" value="ERJ60151.1"/>
    <property type="molecule type" value="Genomic_DNA"/>
</dbReference>
<dbReference type="Gene3D" id="2.60.40.1120">
    <property type="entry name" value="Carboxypeptidase-like, regulatory domain"/>
    <property type="match status" value="1"/>
</dbReference>
<dbReference type="SUPFAM" id="SSF49464">
    <property type="entry name" value="Carboxypeptidase regulatory domain-like"/>
    <property type="match status" value="1"/>
</dbReference>
<proteinExistence type="predicted"/>
<accession>U2HEG9</accession>
<sequence length="275" mass="31047">MAQERTQPLDSRTVSGMIRNNADESVANATIVLRTKTDSLTTRTNKFGTFSFAKVSHAEFTVSVSHIAYGTFTQRYLMNDLKPILTIPPVILKKENVIEEVHIAREGPSFKKDTVEFWAQDYIVRDYARLADLLKRIPGVMVQNDGRVFFNGQEIRNAKFNGVNYFSGNVNAIIKELPADIVERVQIIDDYGDESQGEVKRDEAIKTLNVVTKPDKSAGRMYNIMSEVTDKERYKAEYGYKSIDYTDQKSFKLQASRSPLGIAPFVAVGIVADRQ</sequence>
<dbReference type="PATRIC" id="fig|1346330.5.peg.1350"/>
<comment type="caution">
    <text evidence="1">The sequence shown here is derived from an EMBL/GenBank/DDBJ whole genome shotgun (WGS) entry which is preliminary data.</text>
</comment>
<name>U2HEG9_9SPHI</name>
<evidence type="ECO:0000313" key="1">
    <source>
        <dbReference type="EMBL" id="ERJ60151.1"/>
    </source>
</evidence>
<dbReference type="SUPFAM" id="SSF56935">
    <property type="entry name" value="Porins"/>
    <property type="match status" value="1"/>
</dbReference>
<gene>
    <name evidence="1" type="ORF">M472_15415</name>
</gene>
<dbReference type="Pfam" id="PF13620">
    <property type="entry name" value="CarboxypepD_reg"/>
    <property type="match status" value="1"/>
</dbReference>
<dbReference type="AlphaFoldDB" id="U2HEG9"/>
<dbReference type="Proteomes" id="UP000016584">
    <property type="component" value="Unassembled WGS sequence"/>
</dbReference>
<organism evidence="1 2">
    <name type="scientific">Sphingobacterium paucimobilis HER1398</name>
    <dbReference type="NCBI Taxonomy" id="1346330"/>
    <lineage>
        <taxon>Bacteria</taxon>
        <taxon>Pseudomonadati</taxon>
        <taxon>Bacteroidota</taxon>
        <taxon>Sphingobacteriia</taxon>
        <taxon>Sphingobacteriales</taxon>
        <taxon>Sphingobacteriaceae</taxon>
        <taxon>Sphingobacterium</taxon>
    </lineage>
</organism>
<protein>
    <recommendedName>
        <fullName evidence="3">TonB-dependent receptor plug domain-containing protein</fullName>
    </recommendedName>
</protein>
<dbReference type="InterPro" id="IPR008969">
    <property type="entry name" value="CarboxyPept-like_regulatory"/>
</dbReference>
<reference evidence="1 2" key="1">
    <citation type="journal article" date="2013" name="Genome Announc.">
        <title>The Draft Genome Sequence of Sphingomonas paucimobilis Strain HER1398 (Proteobacteria), Host to the Giant PAU Phage, Indicates That It Is a Member of the Genus Sphingobacterium (Bacteroidetes).</title>
        <authorList>
            <person name="White R.A.III."/>
            <person name="Suttle C.A."/>
        </authorList>
    </citation>
    <scope>NUCLEOTIDE SEQUENCE [LARGE SCALE GENOMIC DNA]</scope>
    <source>
        <strain evidence="1 2">HER1398</strain>
    </source>
</reference>